<dbReference type="PANTHER" id="PTHR46670">
    <property type="entry name" value="ENDO/EXONUCLEASE/PHOSPHATASE DOMAIN-CONTAINING PROTEIN"/>
    <property type="match status" value="1"/>
</dbReference>
<sequence>MNFINNRLSIATSNLRYYSTSIVKLNHRTRRGTKAGRNVFRPIRAITTTQRPSVPVRISCVDRTNLVQIAINKNVPDTFSAIESLVRSRENVKNENRCNSSNLSKIQTTSNDGSNTALSLVTLNTRSVKNKTTSVCDFLTSNNVDIFALTETWLGSSVDKHIISEITPDGYDLHHVARTSRKGGGVAVIFNKSLEVKPVSSKHSFSHFELPSRINKLKTSTFFEEWSTFLDQLVIIPEEIVIAGDLNFHLDDKNNSDACKFIETLEDRGLQQHINGPTHIHGHTLDVIITREISSILKNTPIVHDPYLCDKKGNPAVTYRKYRDINLDDIKNDFVESIPPVVNATEPVDSLVSLYNTNLISVIDKHAPIVSKEITVRPNTEWHIEELRDAKRNCRKAERRMRKTNLTVHQQIHRDDCVHANKLLIRCKKEHHSTKVQEAEHDQKKLFRLSKRIMGEKQETILPSHKDEKDLANKFCQFFTKKIETIRANLSASNKSSITMCDIMKSDEKFNGEHLSSFKPTTITELTKIIQSAPSKHCELDPMPTYLLKSCSNELLPAMTNIVNCPLSESLVPSSFKQAIVRPLLKKPSLDREVFKNYRSVSNLPFLSKVLEKVVSSRLEHHIESNNLHENLQSAYRARHSTETALLRVHHDIVSALDKNSCVVRLMLDLSAAFDVIDHKILLERLNYSFGVSDSALSWIESYLKDRTQRVANGTKQSDDLRLQYGVPQGSVLRPKLYCMYSRPVGEICRRHKMLYHSYADDTQAYQVIKPEGDWDDLSDRLKACLSEISDWMTSNMLKLNQDKTELIVIALKHRVKQLSKYELPFDGTISSDANCVRNLGVFFDKTLSIEQLALHDKAPKYLKELIVPYAPIRTLRSENEGLVTKPRDVRTKTYGERRFDRTGATLWNDLPIHLRKEQSLPRFKKGLKTHIFRLALCDVEDL</sequence>
<dbReference type="SUPFAM" id="SSF56672">
    <property type="entry name" value="DNA/RNA polymerases"/>
    <property type="match status" value="1"/>
</dbReference>
<gene>
    <name evidence="2" type="ORF">MCOR_46932</name>
</gene>
<reference evidence="2 3" key="1">
    <citation type="submission" date="2020-06" db="EMBL/GenBank/DDBJ databases">
        <authorList>
            <person name="Li R."/>
            <person name="Bekaert M."/>
        </authorList>
    </citation>
    <scope>NUCLEOTIDE SEQUENCE [LARGE SCALE GENOMIC DNA]</scope>
    <source>
        <strain evidence="3">wild</strain>
    </source>
</reference>
<dbReference type="GO" id="GO:0003824">
    <property type="term" value="F:catalytic activity"/>
    <property type="evidence" value="ECO:0007669"/>
    <property type="project" value="InterPro"/>
</dbReference>
<organism evidence="2 3">
    <name type="scientific">Mytilus coruscus</name>
    <name type="common">Sea mussel</name>
    <dbReference type="NCBI Taxonomy" id="42192"/>
    <lineage>
        <taxon>Eukaryota</taxon>
        <taxon>Metazoa</taxon>
        <taxon>Spiralia</taxon>
        <taxon>Lophotrochozoa</taxon>
        <taxon>Mollusca</taxon>
        <taxon>Bivalvia</taxon>
        <taxon>Autobranchia</taxon>
        <taxon>Pteriomorphia</taxon>
        <taxon>Mytilida</taxon>
        <taxon>Mytiloidea</taxon>
        <taxon>Mytilidae</taxon>
        <taxon>Mytilinae</taxon>
        <taxon>Mytilus</taxon>
    </lineage>
</organism>
<dbReference type="CDD" id="cd01650">
    <property type="entry name" value="RT_nLTR_like"/>
    <property type="match status" value="1"/>
</dbReference>
<dbReference type="InterPro" id="IPR000477">
    <property type="entry name" value="RT_dom"/>
</dbReference>
<accession>A0A6J8E0W4</accession>
<dbReference type="PROSITE" id="PS50878">
    <property type="entry name" value="RT_POL"/>
    <property type="match status" value="1"/>
</dbReference>
<dbReference type="Gene3D" id="3.60.10.10">
    <property type="entry name" value="Endonuclease/exonuclease/phosphatase"/>
    <property type="match status" value="1"/>
</dbReference>
<feature type="domain" description="Reverse transcriptase" evidence="1">
    <location>
        <begin position="565"/>
        <end position="831"/>
    </location>
</feature>
<dbReference type="EMBL" id="CACVKT020008320">
    <property type="protein sequence ID" value="CAC5414090.1"/>
    <property type="molecule type" value="Genomic_DNA"/>
</dbReference>
<dbReference type="InterPro" id="IPR043502">
    <property type="entry name" value="DNA/RNA_pol_sf"/>
</dbReference>
<protein>
    <recommendedName>
        <fullName evidence="1">Reverse transcriptase domain-containing protein</fullName>
    </recommendedName>
</protein>
<evidence type="ECO:0000313" key="2">
    <source>
        <dbReference type="EMBL" id="CAC5414090.1"/>
    </source>
</evidence>
<proteinExistence type="predicted"/>
<dbReference type="AlphaFoldDB" id="A0A6J8E0W4"/>
<dbReference type="InterPro" id="IPR036691">
    <property type="entry name" value="Endo/exonu/phosph_ase_sf"/>
</dbReference>
<dbReference type="Pfam" id="PF00078">
    <property type="entry name" value="RVT_1"/>
    <property type="match status" value="1"/>
</dbReference>
<keyword evidence="3" id="KW-1185">Reference proteome</keyword>
<dbReference type="InterPro" id="IPR005135">
    <property type="entry name" value="Endo/exonuclease/phosphatase"/>
</dbReference>
<evidence type="ECO:0000313" key="3">
    <source>
        <dbReference type="Proteomes" id="UP000507470"/>
    </source>
</evidence>
<dbReference type="Pfam" id="PF03372">
    <property type="entry name" value="Exo_endo_phos"/>
    <property type="match status" value="1"/>
</dbReference>
<dbReference type="SUPFAM" id="SSF56219">
    <property type="entry name" value="DNase I-like"/>
    <property type="match status" value="1"/>
</dbReference>
<evidence type="ECO:0000259" key="1">
    <source>
        <dbReference type="PROSITE" id="PS50878"/>
    </source>
</evidence>
<dbReference type="OrthoDB" id="10066052at2759"/>
<dbReference type="Proteomes" id="UP000507470">
    <property type="component" value="Unassembled WGS sequence"/>
</dbReference>
<dbReference type="PANTHER" id="PTHR46670:SF3">
    <property type="entry name" value="ENDONUCLEASE_EXONUCLEASE_PHOSPHATASE DOMAIN-CONTAINING PROTEIN"/>
    <property type="match status" value="1"/>
</dbReference>
<name>A0A6J8E0W4_MYTCO</name>